<dbReference type="AlphaFoldDB" id="A0A1Y5RRY5"/>
<dbReference type="GO" id="GO:0003676">
    <property type="term" value="F:nucleic acid binding"/>
    <property type="evidence" value="ECO:0007669"/>
    <property type="project" value="InterPro"/>
</dbReference>
<accession>A0A1Y5RRY5</accession>
<dbReference type="Gene3D" id="3.40.1350.10">
    <property type="match status" value="1"/>
</dbReference>
<dbReference type="InterPro" id="IPR011335">
    <property type="entry name" value="Restrct_endonuc-II-like"/>
</dbReference>
<evidence type="ECO:0000313" key="4">
    <source>
        <dbReference type="EMBL" id="SLN24032.1"/>
    </source>
</evidence>
<dbReference type="HAMAP" id="MF_00048">
    <property type="entry name" value="UPF0102"/>
    <property type="match status" value="1"/>
</dbReference>
<evidence type="ECO:0000256" key="3">
    <source>
        <dbReference type="SAM" id="MobiDB-lite"/>
    </source>
</evidence>
<evidence type="ECO:0000256" key="2">
    <source>
        <dbReference type="HAMAP-Rule" id="MF_00048"/>
    </source>
</evidence>
<dbReference type="OrthoDB" id="9812968at2"/>
<dbReference type="SUPFAM" id="SSF52980">
    <property type="entry name" value="Restriction endonuclease-like"/>
    <property type="match status" value="1"/>
</dbReference>
<keyword evidence="5" id="KW-1185">Reference proteome</keyword>
<proteinExistence type="inferred from homology"/>
<evidence type="ECO:0000313" key="5">
    <source>
        <dbReference type="Proteomes" id="UP000193900"/>
    </source>
</evidence>
<evidence type="ECO:0000256" key="1">
    <source>
        <dbReference type="ARBA" id="ARBA00006738"/>
    </source>
</evidence>
<gene>
    <name evidence="4" type="ORF">ROA7023_00736</name>
</gene>
<reference evidence="4 5" key="1">
    <citation type="submission" date="2017-03" db="EMBL/GenBank/DDBJ databases">
        <authorList>
            <person name="Afonso C.L."/>
            <person name="Miller P.J."/>
            <person name="Scott M.A."/>
            <person name="Spackman E."/>
            <person name="Goraichik I."/>
            <person name="Dimitrov K.M."/>
            <person name="Suarez D.L."/>
            <person name="Swayne D.E."/>
        </authorList>
    </citation>
    <scope>NUCLEOTIDE SEQUENCE [LARGE SCALE GENOMIC DNA]</scope>
    <source>
        <strain evidence="4 5">CECT 7023</strain>
    </source>
</reference>
<dbReference type="InterPro" id="IPR011856">
    <property type="entry name" value="tRNA_endonuc-like_dom_sf"/>
</dbReference>
<dbReference type="PANTHER" id="PTHR34039:SF1">
    <property type="entry name" value="UPF0102 PROTEIN YRAN"/>
    <property type="match status" value="1"/>
</dbReference>
<dbReference type="Proteomes" id="UP000193900">
    <property type="component" value="Unassembled WGS sequence"/>
</dbReference>
<name>A0A1Y5RRY5_9RHOB</name>
<dbReference type="EMBL" id="FWFZ01000002">
    <property type="protein sequence ID" value="SLN24032.1"/>
    <property type="molecule type" value="Genomic_DNA"/>
</dbReference>
<feature type="compositionally biased region" description="Polar residues" evidence="3">
    <location>
        <begin position="9"/>
        <end position="19"/>
    </location>
</feature>
<dbReference type="RefSeq" id="WP_085877640.1">
    <property type="nucleotide sequence ID" value="NZ_FWFZ01000002.1"/>
</dbReference>
<comment type="similarity">
    <text evidence="1 2">Belongs to the UPF0102 family.</text>
</comment>
<protein>
    <recommendedName>
        <fullName evidence="2">UPF0102 protein ROA7023_00736</fullName>
    </recommendedName>
</protein>
<sequence>MQPERDPQPVTQRRQSGQMNHHGGASAEQCVAADYARRGRPVIGQRWRGTAGEIDLIAREGDSVVFVEVKKSRSHAAALARISRRQMERIMQTAQEFLGTLPTGQLTDIRFDVAVVDSAGRIEVLENAFAGY</sequence>
<dbReference type="InterPro" id="IPR003509">
    <property type="entry name" value="UPF0102_YraN-like"/>
</dbReference>
<feature type="region of interest" description="Disordered" evidence="3">
    <location>
        <begin position="1"/>
        <end position="28"/>
    </location>
</feature>
<dbReference type="PANTHER" id="PTHR34039">
    <property type="entry name" value="UPF0102 PROTEIN YRAN"/>
    <property type="match status" value="1"/>
</dbReference>
<dbReference type="Pfam" id="PF02021">
    <property type="entry name" value="UPF0102"/>
    <property type="match status" value="1"/>
</dbReference>
<organism evidence="4 5">
    <name type="scientific">Roseisalinus antarcticus</name>
    <dbReference type="NCBI Taxonomy" id="254357"/>
    <lineage>
        <taxon>Bacteria</taxon>
        <taxon>Pseudomonadati</taxon>
        <taxon>Pseudomonadota</taxon>
        <taxon>Alphaproteobacteria</taxon>
        <taxon>Rhodobacterales</taxon>
        <taxon>Roseobacteraceae</taxon>
        <taxon>Roseisalinus</taxon>
    </lineage>
</organism>